<sequence>MDDPDVTSPSGGLTVDVDRWAAWEPEQAAALLAGVDAPWGIAGGWALDLYVGRRRRDHEDLEIAVPLAGFSELRDALRPNEFDVIGDGRRWPLDRPGAAEAMAQHHQTWLRDPDGAYRLDVFREPHDGDTWICRRNPSIRVPYDAVVERTEGGIPFVAPEIVLLFKAKALRDKDRSDFDEVLPELGAGRRAWLSIALEQVHPGHEWLERVRG</sequence>
<proteinExistence type="predicted"/>
<accession>A0ABW1JK15</accession>
<comment type="caution">
    <text evidence="1">The sequence shown here is derived from an EMBL/GenBank/DDBJ whole genome shotgun (WGS) entry which is preliminary data.</text>
</comment>
<dbReference type="RefSeq" id="WP_345717582.1">
    <property type="nucleotide sequence ID" value="NZ_BAABFP010000007.1"/>
</dbReference>
<protein>
    <submittedName>
        <fullName evidence="1">Nucleotidyltransferase domain-containing protein</fullName>
    </submittedName>
</protein>
<dbReference type="InterPro" id="IPR019646">
    <property type="entry name" value="Aminoglyc_AdlTrfase"/>
</dbReference>
<dbReference type="Pfam" id="PF10706">
    <property type="entry name" value="Aminoglyc_resit"/>
    <property type="match status" value="1"/>
</dbReference>
<reference evidence="2" key="1">
    <citation type="journal article" date="2019" name="Int. J. Syst. Evol. Microbiol.">
        <title>The Global Catalogue of Microorganisms (GCM) 10K type strain sequencing project: providing services to taxonomists for standard genome sequencing and annotation.</title>
        <authorList>
            <consortium name="The Broad Institute Genomics Platform"/>
            <consortium name="The Broad Institute Genome Sequencing Center for Infectious Disease"/>
            <person name="Wu L."/>
            <person name="Ma J."/>
        </authorList>
    </citation>
    <scope>NUCLEOTIDE SEQUENCE [LARGE SCALE GENOMIC DNA]</scope>
    <source>
        <strain evidence="2">KACC 14249</strain>
    </source>
</reference>
<organism evidence="1 2">
    <name type="scientific">Angustibacter luteus</name>
    <dbReference type="NCBI Taxonomy" id="658456"/>
    <lineage>
        <taxon>Bacteria</taxon>
        <taxon>Bacillati</taxon>
        <taxon>Actinomycetota</taxon>
        <taxon>Actinomycetes</taxon>
        <taxon>Kineosporiales</taxon>
        <taxon>Kineosporiaceae</taxon>
    </lineage>
</organism>
<name>A0ABW1JK15_9ACTN</name>
<dbReference type="Gene3D" id="3.30.460.40">
    <property type="match status" value="1"/>
</dbReference>
<evidence type="ECO:0000313" key="1">
    <source>
        <dbReference type="EMBL" id="MFC6009054.1"/>
    </source>
</evidence>
<dbReference type="Proteomes" id="UP001596189">
    <property type="component" value="Unassembled WGS sequence"/>
</dbReference>
<keyword evidence="2" id="KW-1185">Reference proteome</keyword>
<dbReference type="EMBL" id="JBHSRD010000008">
    <property type="protein sequence ID" value="MFC6009054.1"/>
    <property type="molecule type" value="Genomic_DNA"/>
</dbReference>
<evidence type="ECO:0000313" key="2">
    <source>
        <dbReference type="Proteomes" id="UP001596189"/>
    </source>
</evidence>
<gene>
    <name evidence="1" type="ORF">ACFQDO_18115</name>
</gene>